<evidence type="ECO:0000313" key="3">
    <source>
        <dbReference type="Proteomes" id="UP001163739"/>
    </source>
</evidence>
<gene>
    <name evidence="2" type="ORF">NKI27_18660</name>
</gene>
<name>A0ABY6N1Q5_9ALTE</name>
<feature type="chain" id="PRO_5045386604" evidence="1">
    <location>
        <begin position="28"/>
        <end position="190"/>
    </location>
</feature>
<dbReference type="Proteomes" id="UP001163739">
    <property type="component" value="Chromosome"/>
</dbReference>
<evidence type="ECO:0000313" key="2">
    <source>
        <dbReference type="EMBL" id="UZE96043.1"/>
    </source>
</evidence>
<organism evidence="2 3">
    <name type="scientific">Alkalimarinus alittae</name>
    <dbReference type="NCBI Taxonomy" id="2961619"/>
    <lineage>
        <taxon>Bacteria</taxon>
        <taxon>Pseudomonadati</taxon>
        <taxon>Pseudomonadota</taxon>
        <taxon>Gammaproteobacteria</taxon>
        <taxon>Alteromonadales</taxon>
        <taxon>Alteromonadaceae</taxon>
        <taxon>Alkalimarinus</taxon>
    </lineage>
</organism>
<proteinExistence type="predicted"/>
<dbReference type="EMBL" id="CP100390">
    <property type="protein sequence ID" value="UZE96043.1"/>
    <property type="molecule type" value="Genomic_DNA"/>
</dbReference>
<keyword evidence="1" id="KW-0732">Signal</keyword>
<reference evidence="2" key="1">
    <citation type="submission" date="2022-06" db="EMBL/GenBank/DDBJ databases">
        <title>Alkalimarinus sp. nov., isolated from gut of a Alitta virens.</title>
        <authorList>
            <person name="Yang A.I."/>
            <person name="Shin N.-R."/>
        </authorList>
    </citation>
    <scope>NUCLEOTIDE SEQUENCE</scope>
    <source>
        <strain evidence="2">A2M4</strain>
    </source>
</reference>
<sequence length="190" mass="20919">MSVFTPSTILKSFAIAITLFIASAVHAEQPLTKQAIEKWLSSIDSIQAWSDSVEVLQDDSSDDAEDSFTVDGMLNQLKAANVYDEAEDVVQKGGFDSLEQFADIQIRIVKAMMSLEIDKGYAGGEIQAHLDQIKNNPHISEEQKAMAMNMIQSSIDMAKSMANSSPADKAAIKPYIQQIQQKLNDEEEAM</sequence>
<feature type="signal peptide" evidence="1">
    <location>
        <begin position="1"/>
        <end position="27"/>
    </location>
</feature>
<accession>A0ABY6N1Q5</accession>
<protein>
    <submittedName>
        <fullName evidence="2">Uncharacterized protein</fullName>
    </submittedName>
</protein>
<evidence type="ECO:0000256" key="1">
    <source>
        <dbReference type="SAM" id="SignalP"/>
    </source>
</evidence>
<keyword evidence="3" id="KW-1185">Reference proteome</keyword>
<dbReference type="RefSeq" id="WP_265047528.1">
    <property type="nucleotide sequence ID" value="NZ_CP100390.1"/>
</dbReference>